<dbReference type="PROSITE" id="PS50088">
    <property type="entry name" value="ANK_REPEAT"/>
    <property type="match status" value="2"/>
</dbReference>
<dbReference type="InterPro" id="IPR036770">
    <property type="entry name" value="Ankyrin_rpt-contain_sf"/>
</dbReference>
<protein>
    <submittedName>
        <fullName evidence="5">Ankyrin-3</fullName>
    </submittedName>
</protein>
<dbReference type="SUPFAM" id="SSF48403">
    <property type="entry name" value="Ankyrin repeat"/>
    <property type="match status" value="1"/>
</dbReference>
<dbReference type="PROSITE" id="PS51145">
    <property type="entry name" value="ZU5"/>
    <property type="match status" value="1"/>
</dbReference>
<evidence type="ECO:0000256" key="3">
    <source>
        <dbReference type="PROSITE-ProRule" id="PRU00023"/>
    </source>
</evidence>
<dbReference type="InterPro" id="IPR000906">
    <property type="entry name" value="ZU5_dom"/>
</dbReference>
<keyword evidence="2 3" id="KW-0040">ANK repeat</keyword>
<feature type="non-terminal residue" evidence="5">
    <location>
        <position position="1"/>
    </location>
</feature>
<dbReference type="PANTHER" id="PTHR24123:SF74">
    <property type="entry name" value="ANKYRIN 3"/>
    <property type="match status" value="1"/>
</dbReference>
<keyword evidence="6" id="KW-1185">Reference proteome</keyword>
<reference evidence="5 6" key="1">
    <citation type="submission" date="2021-06" db="EMBL/GenBank/DDBJ databases">
        <authorList>
            <person name="Palmer J.M."/>
        </authorList>
    </citation>
    <scope>NUCLEOTIDE SEQUENCE [LARGE SCALE GENOMIC DNA]</scope>
    <source>
        <strain evidence="6">if_2019</strain>
        <tissue evidence="5">Muscle</tissue>
    </source>
</reference>
<evidence type="ECO:0000313" key="5">
    <source>
        <dbReference type="EMBL" id="MEQ2239479.1"/>
    </source>
</evidence>
<keyword evidence="1" id="KW-0677">Repeat</keyword>
<dbReference type="PROSITE" id="PS50297">
    <property type="entry name" value="ANK_REP_REGION"/>
    <property type="match status" value="2"/>
</dbReference>
<organism evidence="5 6">
    <name type="scientific">Ilyodon furcidens</name>
    <name type="common">goldbreast splitfin</name>
    <dbReference type="NCBI Taxonomy" id="33524"/>
    <lineage>
        <taxon>Eukaryota</taxon>
        <taxon>Metazoa</taxon>
        <taxon>Chordata</taxon>
        <taxon>Craniata</taxon>
        <taxon>Vertebrata</taxon>
        <taxon>Euteleostomi</taxon>
        <taxon>Actinopterygii</taxon>
        <taxon>Neopterygii</taxon>
        <taxon>Teleostei</taxon>
        <taxon>Neoteleostei</taxon>
        <taxon>Acanthomorphata</taxon>
        <taxon>Ovalentaria</taxon>
        <taxon>Atherinomorphae</taxon>
        <taxon>Cyprinodontiformes</taxon>
        <taxon>Goodeidae</taxon>
        <taxon>Ilyodon</taxon>
    </lineage>
</organism>
<feature type="repeat" description="ANK" evidence="3">
    <location>
        <begin position="1"/>
        <end position="33"/>
    </location>
</feature>
<dbReference type="InterPro" id="IPR002110">
    <property type="entry name" value="Ankyrin_rpt"/>
</dbReference>
<feature type="repeat" description="ANK" evidence="3">
    <location>
        <begin position="34"/>
        <end position="66"/>
    </location>
</feature>
<evidence type="ECO:0000313" key="6">
    <source>
        <dbReference type="Proteomes" id="UP001482620"/>
    </source>
</evidence>
<dbReference type="Gene3D" id="2.60.220.30">
    <property type="match status" value="1"/>
</dbReference>
<dbReference type="Pfam" id="PF00791">
    <property type="entry name" value="ZU5"/>
    <property type="match status" value="1"/>
</dbReference>
<dbReference type="InterPro" id="IPR051165">
    <property type="entry name" value="Multifunctional_ANK_Repeat"/>
</dbReference>
<evidence type="ECO:0000256" key="1">
    <source>
        <dbReference type="ARBA" id="ARBA00022737"/>
    </source>
</evidence>
<dbReference type="EMBL" id="JAHRIQ010058203">
    <property type="protein sequence ID" value="MEQ2239479.1"/>
    <property type="molecule type" value="Genomic_DNA"/>
</dbReference>
<dbReference type="PRINTS" id="PR01415">
    <property type="entry name" value="ANKYRIN"/>
</dbReference>
<sequence length="341" mass="37247">LGYTPLHVACHYGNVKMVNFLLKNQAKVNAKTKNGYTPLHQAAQQGHTHIINLLLHHGASPNELTANGNSALSIARRLGYISVVDTLKVVTEETLTTQTVIEKHKMNVPETMNEVLDMSDDDGDDAMTGDTDKYLAPHDLRELGDDSLPQEGYMGFSVGARSQSTKASSDRSNTLNRSSFTRDSMMIEEILAPTKDPHLLTMKDADNDSLRRYSWTADPLDNVNLVSSPVHSGFLVSFMVDARGGSMRGSRHNGMRIIIPPRKCTAPTRITCRLVKRHKLASPPPMVEGEGLASRLVEVGPAGAQFLGKLHLPRKLPALNEGESLVSPVLQLGPRGTRFVG</sequence>
<name>A0ABV0U2R0_9TELE</name>
<evidence type="ECO:0000256" key="2">
    <source>
        <dbReference type="ARBA" id="ARBA00023043"/>
    </source>
</evidence>
<feature type="domain" description="ZU5" evidence="4">
    <location>
        <begin position="234"/>
        <end position="341"/>
    </location>
</feature>
<evidence type="ECO:0000259" key="4">
    <source>
        <dbReference type="PROSITE" id="PS51145"/>
    </source>
</evidence>
<dbReference type="Gene3D" id="1.25.40.20">
    <property type="entry name" value="Ankyrin repeat-containing domain"/>
    <property type="match status" value="1"/>
</dbReference>
<dbReference type="PANTHER" id="PTHR24123">
    <property type="entry name" value="ANKYRIN REPEAT-CONTAINING"/>
    <property type="match status" value="1"/>
</dbReference>
<proteinExistence type="predicted"/>
<dbReference type="SMART" id="SM00248">
    <property type="entry name" value="ANK"/>
    <property type="match status" value="2"/>
</dbReference>
<accession>A0ABV0U2R0</accession>
<gene>
    <name evidence="5" type="primary">ANK3_2</name>
    <name evidence="5" type="ORF">ILYODFUR_004888</name>
</gene>
<comment type="caution">
    <text evidence="5">The sequence shown here is derived from an EMBL/GenBank/DDBJ whole genome shotgun (WGS) entry which is preliminary data.</text>
</comment>
<dbReference type="SMART" id="SM00218">
    <property type="entry name" value="ZU5"/>
    <property type="match status" value="1"/>
</dbReference>
<dbReference type="Proteomes" id="UP001482620">
    <property type="component" value="Unassembled WGS sequence"/>
</dbReference>
<dbReference type="Pfam" id="PF12796">
    <property type="entry name" value="Ank_2"/>
    <property type="match status" value="1"/>
</dbReference>